<feature type="non-terminal residue" evidence="3">
    <location>
        <position position="1"/>
    </location>
</feature>
<dbReference type="Pfam" id="PF00581">
    <property type="entry name" value="Rhodanese"/>
    <property type="match status" value="1"/>
</dbReference>
<keyword evidence="3" id="KW-0489">Methyltransferase</keyword>
<evidence type="ECO:0000313" key="3">
    <source>
        <dbReference type="EMBL" id="CAA6821073.1"/>
    </source>
</evidence>
<dbReference type="InterPro" id="IPR041698">
    <property type="entry name" value="Methyltransf_25"/>
</dbReference>
<proteinExistence type="predicted"/>
<dbReference type="PANTHER" id="PTHR43861">
    <property type="entry name" value="TRANS-ACONITATE 2-METHYLTRANSFERASE-RELATED"/>
    <property type="match status" value="1"/>
</dbReference>
<dbReference type="Gene3D" id="3.40.50.150">
    <property type="entry name" value="Vaccinia Virus protein VP39"/>
    <property type="match status" value="1"/>
</dbReference>
<dbReference type="SUPFAM" id="SSF53335">
    <property type="entry name" value="S-adenosyl-L-methionine-dependent methyltransferases"/>
    <property type="match status" value="1"/>
</dbReference>
<dbReference type="PANTHER" id="PTHR43861:SF3">
    <property type="entry name" value="PUTATIVE (AFU_ORTHOLOGUE AFUA_2G14390)-RELATED"/>
    <property type="match status" value="1"/>
</dbReference>
<dbReference type="SUPFAM" id="SSF52821">
    <property type="entry name" value="Rhodanese/Cell cycle control phosphatase"/>
    <property type="match status" value="1"/>
</dbReference>
<dbReference type="AlphaFoldDB" id="A0A6S6TXL7"/>
<protein>
    <submittedName>
        <fullName evidence="3">Methyltransferase type 11</fullName>
    </submittedName>
</protein>
<gene>
    <name evidence="3" type="ORF">HELGO_WM54234</name>
</gene>
<dbReference type="Pfam" id="PF13649">
    <property type="entry name" value="Methyltransf_25"/>
    <property type="match status" value="1"/>
</dbReference>
<sequence>RCKPNWKIDNMNNPALIDCRLLAAYRTGHIKGACSLPAGQLFGRMHELPKRSQALTLCGAEQDLATAMNYLIDRGHTVAEQIIWTEQLKQQLMAAGELETGSQSAQLWQPALLWQRFVEEIAPANNIQPGTGLDIACGAGRDMVYLAQQGWQMTGVDRSEDALQRVAVLAQHSGVAVETVQCDLETGDDPFTMFSGEGFDLVSVARYLHRPLLPYLKKLLKPGGVIIYQTFMPGCENTQVGRPRNPAFLLKPGELSEVFTGYEILLDEVEVLDDGRPVAAFIACAQ</sequence>
<name>A0A6S6TXL7_9GAMM</name>
<accession>A0A6S6TXL7</accession>
<organism evidence="3">
    <name type="scientific">uncultured Thiotrichaceae bacterium</name>
    <dbReference type="NCBI Taxonomy" id="298394"/>
    <lineage>
        <taxon>Bacteria</taxon>
        <taxon>Pseudomonadati</taxon>
        <taxon>Pseudomonadota</taxon>
        <taxon>Gammaproteobacteria</taxon>
        <taxon>Thiotrichales</taxon>
        <taxon>Thiotrichaceae</taxon>
        <taxon>environmental samples</taxon>
    </lineage>
</organism>
<dbReference type="InterPro" id="IPR001763">
    <property type="entry name" value="Rhodanese-like_dom"/>
</dbReference>
<dbReference type="InterPro" id="IPR029063">
    <property type="entry name" value="SAM-dependent_MTases_sf"/>
</dbReference>
<feature type="domain" description="Rhodanese" evidence="2">
    <location>
        <begin position="10"/>
        <end position="89"/>
    </location>
</feature>
<dbReference type="PROSITE" id="PS50206">
    <property type="entry name" value="RHODANESE_3"/>
    <property type="match status" value="1"/>
</dbReference>
<dbReference type="CDD" id="cd02440">
    <property type="entry name" value="AdoMet_MTases"/>
    <property type="match status" value="1"/>
</dbReference>
<reference evidence="3" key="1">
    <citation type="submission" date="2020-01" db="EMBL/GenBank/DDBJ databases">
        <authorList>
            <person name="Meier V. D."/>
            <person name="Meier V D."/>
        </authorList>
    </citation>
    <scope>NUCLEOTIDE SEQUENCE</scope>
    <source>
        <strain evidence="3">HLG_WM_MAG_08</strain>
    </source>
</reference>
<dbReference type="InterPro" id="IPR036873">
    <property type="entry name" value="Rhodanese-like_dom_sf"/>
</dbReference>
<keyword evidence="1 3" id="KW-0808">Transferase</keyword>
<dbReference type="EMBL" id="CACVAV010000322">
    <property type="protein sequence ID" value="CAA6821073.1"/>
    <property type="molecule type" value="Genomic_DNA"/>
</dbReference>
<evidence type="ECO:0000256" key="1">
    <source>
        <dbReference type="ARBA" id="ARBA00022679"/>
    </source>
</evidence>
<dbReference type="Gene3D" id="3.40.250.10">
    <property type="entry name" value="Rhodanese-like domain"/>
    <property type="match status" value="1"/>
</dbReference>
<dbReference type="GO" id="GO:0008168">
    <property type="term" value="F:methyltransferase activity"/>
    <property type="evidence" value="ECO:0007669"/>
    <property type="project" value="UniProtKB-KW"/>
</dbReference>
<dbReference type="GO" id="GO:0032259">
    <property type="term" value="P:methylation"/>
    <property type="evidence" value="ECO:0007669"/>
    <property type="project" value="UniProtKB-KW"/>
</dbReference>
<evidence type="ECO:0000259" key="2">
    <source>
        <dbReference type="PROSITE" id="PS50206"/>
    </source>
</evidence>
<dbReference type="CDD" id="cd00158">
    <property type="entry name" value="RHOD"/>
    <property type="match status" value="1"/>
</dbReference>